<dbReference type="PANTHER" id="PTHR46579">
    <property type="entry name" value="F5/8 TYPE C DOMAIN-CONTAINING PROTEIN-RELATED"/>
    <property type="match status" value="1"/>
</dbReference>
<protein>
    <submittedName>
        <fullName evidence="1">Uncharacterized protein</fullName>
    </submittedName>
</protein>
<dbReference type="KEGG" id="ddi:DDB_G0267348"/>
<sequence length="201" mass="23729">MDKLFMENFQIKGETFINKNYDHSIFYFEIKKVLETLLNKKQFFNRIDFDTHFETGIYTNYKSGQQFKDSKNKNKNKIVLLRIFTDSMRCQYKKDYSIMLDIENYIGNEFKNNKLLLFVVPNDWLLNFHQTIMTLFSSFIGIGFNLIIENEQIDVVPLGLTMDIPEFRASCKLNGHNSNEYSCHTCDKPRDGLFICQSGTL</sequence>
<comment type="caution">
    <text evidence="1">The sequence shown here is derived from an EMBL/GenBank/DDBJ whole genome shotgun (WGS) entry which is preliminary data.</text>
</comment>
<dbReference type="InParanoid" id="Q55GY3"/>
<keyword evidence="2" id="KW-1185">Reference proteome</keyword>
<organism evidence="1 2">
    <name type="scientific">Dictyostelium discoideum</name>
    <name type="common">Social amoeba</name>
    <dbReference type="NCBI Taxonomy" id="44689"/>
    <lineage>
        <taxon>Eukaryota</taxon>
        <taxon>Amoebozoa</taxon>
        <taxon>Evosea</taxon>
        <taxon>Eumycetozoa</taxon>
        <taxon>Dictyostelia</taxon>
        <taxon>Dictyosteliales</taxon>
        <taxon>Dictyosteliaceae</taxon>
        <taxon>Dictyostelium</taxon>
    </lineage>
</organism>
<dbReference type="PANTHER" id="PTHR46579:SF5">
    <property type="entry name" value="C2H2-TYPE DOMAIN-CONTAINING PROTEIN"/>
    <property type="match status" value="1"/>
</dbReference>
<dbReference type="EMBL" id="AAFI02000001">
    <property type="protein sequence ID" value="EAL73780.1"/>
    <property type="molecule type" value="Genomic_DNA"/>
</dbReference>
<evidence type="ECO:0000313" key="2">
    <source>
        <dbReference type="Proteomes" id="UP000002195"/>
    </source>
</evidence>
<dbReference type="AlphaFoldDB" id="Q55GY3"/>
<name>Q55GY3_DICDI</name>
<proteinExistence type="predicted"/>
<dbReference type="PaxDb" id="44689-DDB0216516"/>
<dbReference type="GeneID" id="8615856"/>
<dbReference type="Proteomes" id="UP000002195">
    <property type="component" value="Unassembled WGS sequence"/>
</dbReference>
<dbReference type="RefSeq" id="XP_647704.1">
    <property type="nucleotide sequence ID" value="XM_642612.1"/>
</dbReference>
<dbReference type="HOGENOM" id="CLU_1279707_0_0_1"/>
<dbReference type="VEuPathDB" id="AmoebaDB:DDB_G0267348"/>
<accession>Q55GY3</accession>
<dbReference type="dictyBase" id="DDB_G0267348"/>
<dbReference type="PhylomeDB" id="Q55GY3"/>
<gene>
    <name evidence="1" type="ORF">DDB_G0267348</name>
</gene>
<evidence type="ECO:0000313" key="1">
    <source>
        <dbReference type="EMBL" id="EAL73780.1"/>
    </source>
</evidence>
<reference evidence="1 2" key="1">
    <citation type="journal article" date="2005" name="Nature">
        <title>The genome of the social amoeba Dictyostelium discoideum.</title>
        <authorList>
            <consortium name="The Dictyostelium discoideum Sequencing Consortium"/>
            <person name="Eichinger L."/>
            <person name="Pachebat J.A."/>
            <person name="Glockner G."/>
            <person name="Rajandream M.A."/>
            <person name="Sucgang R."/>
            <person name="Berriman M."/>
            <person name="Song J."/>
            <person name="Olsen R."/>
            <person name="Szafranski K."/>
            <person name="Xu Q."/>
            <person name="Tunggal B."/>
            <person name="Kummerfeld S."/>
            <person name="Madera M."/>
            <person name="Konfortov B.A."/>
            <person name="Rivero F."/>
            <person name="Bankier A.T."/>
            <person name="Lehmann R."/>
            <person name="Hamlin N."/>
            <person name="Davies R."/>
            <person name="Gaudet P."/>
            <person name="Fey P."/>
            <person name="Pilcher K."/>
            <person name="Chen G."/>
            <person name="Saunders D."/>
            <person name="Sodergren E."/>
            <person name="Davis P."/>
            <person name="Kerhornou A."/>
            <person name="Nie X."/>
            <person name="Hall N."/>
            <person name="Anjard C."/>
            <person name="Hemphill L."/>
            <person name="Bason N."/>
            <person name="Farbrother P."/>
            <person name="Desany B."/>
            <person name="Just E."/>
            <person name="Morio T."/>
            <person name="Rost R."/>
            <person name="Churcher C."/>
            <person name="Cooper J."/>
            <person name="Haydock S."/>
            <person name="van Driessche N."/>
            <person name="Cronin A."/>
            <person name="Goodhead I."/>
            <person name="Muzny D."/>
            <person name="Mourier T."/>
            <person name="Pain A."/>
            <person name="Lu M."/>
            <person name="Harper D."/>
            <person name="Lindsay R."/>
            <person name="Hauser H."/>
            <person name="James K."/>
            <person name="Quiles M."/>
            <person name="Madan Babu M."/>
            <person name="Saito T."/>
            <person name="Buchrieser C."/>
            <person name="Wardroper A."/>
            <person name="Felder M."/>
            <person name="Thangavelu M."/>
            <person name="Johnson D."/>
            <person name="Knights A."/>
            <person name="Loulseged H."/>
            <person name="Mungall K."/>
            <person name="Oliver K."/>
            <person name="Price C."/>
            <person name="Quail M.A."/>
            <person name="Urushihara H."/>
            <person name="Hernandez J."/>
            <person name="Rabbinowitsch E."/>
            <person name="Steffen D."/>
            <person name="Sanders M."/>
            <person name="Ma J."/>
            <person name="Kohara Y."/>
            <person name="Sharp S."/>
            <person name="Simmonds M."/>
            <person name="Spiegler S."/>
            <person name="Tivey A."/>
            <person name="Sugano S."/>
            <person name="White B."/>
            <person name="Walker D."/>
            <person name="Woodward J."/>
            <person name="Winckler T."/>
            <person name="Tanaka Y."/>
            <person name="Shaulsky G."/>
            <person name="Schleicher M."/>
            <person name="Weinstock G."/>
            <person name="Rosenthal A."/>
            <person name="Cox E.C."/>
            <person name="Chisholm R.L."/>
            <person name="Gibbs R."/>
            <person name="Loomis W.F."/>
            <person name="Platzer M."/>
            <person name="Kay R.R."/>
            <person name="Williams J."/>
            <person name="Dear P.H."/>
            <person name="Noegel A.A."/>
            <person name="Barrell B."/>
            <person name="Kuspa A."/>
        </authorList>
    </citation>
    <scope>NUCLEOTIDE SEQUENCE [LARGE SCALE GENOMIC DNA]</scope>
    <source>
        <strain evidence="1 2">AX4</strain>
    </source>
</reference>